<keyword evidence="3" id="KW-1185">Reference proteome</keyword>
<protein>
    <submittedName>
        <fullName evidence="2">Uncharacterized protein</fullName>
    </submittedName>
</protein>
<dbReference type="Proteomes" id="UP000799302">
    <property type="component" value="Unassembled WGS sequence"/>
</dbReference>
<organism evidence="2 3">
    <name type="scientific">Microthyrium microscopicum</name>
    <dbReference type="NCBI Taxonomy" id="703497"/>
    <lineage>
        <taxon>Eukaryota</taxon>
        <taxon>Fungi</taxon>
        <taxon>Dikarya</taxon>
        <taxon>Ascomycota</taxon>
        <taxon>Pezizomycotina</taxon>
        <taxon>Dothideomycetes</taxon>
        <taxon>Dothideomycetes incertae sedis</taxon>
        <taxon>Microthyriales</taxon>
        <taxon>Microthyriaceae</taxon>
        <taxon>Microthyrium</taxon>
    </lineage>
</organism>
<dbReference type="AlphaFoldDB" id="A0A6A6UAY2"/>
<dbReference type="EMBL" id="MU004236">
    <property type="protein sequence ID" value="KAF2668766.1"/>
    <property type="molecule type" value="Genomic_DNA"/>
</dbReference>
<evidence type="ECO:0000313" key="2">
    <source>
        <dbReference type="EMBL" id="KAF2668766.1"/>
    </source>
</evidence>
<dbReference type="OrthoDB" id="3692874at2759"/>
<proteinExistence type="predicted"/>
<keyword evidence="1" id="KW-0732">Signal</keyword>
<feature type="chain" id="PRO_5025543288" evidence="1">
    <location>
        <begin position="25"/>
        <end position="130"/>
    </location>
</feature>
<evidence type="ECO:0000313" key="3">
    <source>
        <dbReference type="Proteomes" id="UP000799302"/>
    </source>
</evidence>
<evidence type="ECO:0000256" key="1">
    <source>
        <dbReference type="SAM" id="SignalP"/>
    </source>
</evidence>
<accession>A0A6A6UAY2</accession>
<sequence length="130" mass="14317">MSKFPITHILPIFALLATAISVLPFNPVSTDTSSIPTLYEHPHLTSRAPQYTAELDLCGSPRCAGSGRTAYVNDGICYPDSSTSMKIDSLAGGCEVRVFNRSDWTGESAYLIETRTCWDVSVRRSFQIYC</sequence>
<gene>
    <name evidence="2" type="ORF">BT63DRAFT_426038</name>
</gene>
<reference evidence="2" key="1">
    <citation type="journal article" date="2020" name="Stud. Mycol.">
        <title>101 Dothideomycetes genomes: a test case for predicting lifestyles and emergence of pathogens.</title>
        <authorList>
            <person name="Haridas S."/>
            <person name="Albert R."/>
            <person name="Binder M."/>
            <person name="Bloem J."/>
            <person name="Labutti K."/>
            <person name="Salamov A."/>
            <person name="Andreopoulos B."/>
            <person name="Baker S."/>
            <person name="Barry K."/>
            <person name="Bills G."/>
            <person name="Bluhm B."/>
            <person name="Cannon C."/>
            <person name="Castanera R."/>
            <person name="Culley D."/>
            <person name="Daum C."/>
            <person name="Ezra D."/>
            <person name="Gonzalez J."/>
            <person name="Henrissat B."/>
            <person name="Kuo A."/>
            <person name="Liang C."/>
            <person name="Lipzen A."/>
            <person name="Lutzoni F."/>
            <person name="Magnuson J."/>
            <person name="Mondo S."/>
            <person name="Nolan M."/>
            <person name="Ohm R."/>
            <person name="Pangilinan J."/>
            <person name="Park H.-J."/>
            <person name="Ramirez L."/>
            <person name="Alfaro M."/>
            <person name="Sun H."/>
            <person name="Tritt A."/>
            <person name="Yoshinaga Y."/>
            <person name="Zwiers L.-H."/>
            <person name="Turgeon B."/>
            <person name="Goodwin S."/>
            <person name="Spatafora J."/>
            <person name="Crous P."/>
            <person name="Grigoriev I."/>
        </authorList>
    </citation>
    <scope>NUCLEOTIDE SEQUENCE</scope>
    <source>
        <strain evidence="2">CBS 115976</strain>
    </source>
</reference>
<feature type="signal peptide" evidence="1">
    <location>
        <begin position="1"/>
        <end position="24"/>
    </location>
</feature>
<name>A0A6A6UAY2_9PEZI</name>